<dbReference type="InterPro" id="IPR005122">
    <property type="entry name" value="Uracil-DNA_glycosylase-like"/>
</dbReference>
<evidence type="ECO:0000313" key="10">
    <source>
        <dbReference type="EMBL" id="QEY24183.1"/>
    </source>
</evidence>
<dbReference type="GO" id="GO:0006281">
    <property type="term" value="P:DNA repair"/>
    <property type="evidence" value="ECO:0007669"/>
    <property type="project" value="UniProtKB-KW"/>
</dbReference>
<dbReference type="AlphaFoldDB" id="A0A5P3MRF6"/>
<dbReference type="EMBL" id="CP031699">
    <property type="protein sequence ID" value="QEY24183.1"/>
    <property type="molecule type" value="Genomic_DNA"/>
</dbReference>
<feature type="domain" description="Uracil-DNA glycosylase-like" evidence="9">
    <location>
        <begin position="108"/>
        <end position="246"/>
    </location>
</feature>
<sequence length="254" mass="26912">MLSSRYLHLHEALGLGPMWLNRAAVFKSAAAGQNEQPDQQPAATVRPIARAVQSAAETSVSGNAARLAAMQAVGAHKKTAAPPTPSTDPAPAAQAAHTALADGLAAFPHTDAKPSEIMAVSICPSTEDSMAGKLFSGSIGVLLDNMLAAIGLQAAQAHKTCWVKSAPVFNPTPEPEQIEAALPQLQQELTATDARVVLFLGQIFESPQQKDLLDKLCGSTPYFIIPHPARLLRQPQLKAQAWAELKKVKQLLNK</sequence>
<feature type="region of interest" description="Disordered" evidence="8">
    <location>
        <begin position="75"/>
        <end position="95"/>
    </location>
</feature>
<proteinExistence type="predicted"/>
<dbReference type="SMART" id="SM00986">
    <property type="entry name" value="UDG"/>
    <property type="match status" value="1"/>
</dbReference>
<dbReference type="OrthoDB" id="5290748at2"/>
<dbReference type="InterPro" id="IPR036895">
    <property type="entry name" value="Uracil-DNA_glycosylase-like_sf"/>
</dbReference>
<dbReference type="SMART" id="SM00987">
    <property type="entry name" value="UreE_C"/>
    <property type="match status" value="1"/>
</dbReference>
<keyword evidence="6" id="KW-0411">Iron-sulfur</keyword>
<keyword evidence="4" id="KW-0378">Hydrolase</keyword>
<name>A0A5P3MRF6_NEIAN</name>
<evidence type="ECO:0000256" key="6">
    <source>
        <dbReference type="ARBA" id="ARBA00023014"/>
    </source>
</evidence>
<keyword evidence="2" id="KW-0479">Metal-binding</keyword>
<reference evidence="10 11" key="1">
    <citation type="submission" date="2018-08" db="EMBL/GenBank/DDBJ databases">
        <title>Neisseria animalis ATCC 49930 complete genome.</title>
        <authorList>
            <person name="Veseli I.A."/>
            <person name="Mascarenhas dos Santos A.C."/>
            <person name="Buttler R."/>
            <person name="Pombert J.-F."/>
        </authorList>
    </citation>
    <scope>NUCLEOTIDE SEQUENCE [LARGE SCALE GENOMIC DNA]</scope>
    <source>
        <strain evidence="10 11">ATCC 49930</strain>
    </source>
</reference>
<dbReference type="GO" id="GO:0097506">
    <property type="term" value="F:deaminated base DNA N-glycosylase activity"/>
    <property type="evidence" value="ECO:0007669"/>
    <property type="project" value="UniProtKB-ARBA"/>
</dbReference>
<dbReference type="PANTHER" id="PTHR33693:SF1">
    <property type="entry name" value="TYPE-4 URACIL-DNA GLYCOSYLASE"/>
    <property type="match status" value="1"/>
</dbReference>
<dbReference type="KEGG" id="naq:D0T90_06515"/>
<evidence type="ECO:0000313" key="11">
    <source>
        <dbReference type="Proteomes" id="UP000325536"/>
    </source>
</evidence>
<accession>A0A5P3MRF6</accession>
<evidence type="ECO:0000256" key="3">
    <source>
        <dbReference type="ARBA" id="ARBA00022763"/>
    </source>
</evidence>
<keyword evidence="3" id="KW-0227">DNA damage</keyword>
<dbReference type="RefSeq" id="WP_123795657.1">
    <property type="nucleotide sequence ID" value="NZ_CP031699.1"/>
</dbReference>
<protein>
    <submittedName>
        <fullName evidence="10">Uracil-DNA glycosylase</fullName>
    </submittedName>
</protein>
<dbReference type="GO" id="GO:0046872">
    <property type="term" value="F:metal ion binding"/>
    <property type="evidence" value="ECO:0007669"/>
    <property type="project" value="UniProtKB-KW"/>
</dbReference>
<dbReference type="GO" id="GO:0051539">
    <property type="term" value="F:4 iron, 4 sulfur cluster binding"/>
    <property type="evidence" value="ECO:0007669"/>
    <property type="project" value="UniProtKB-KW"/>
</dbReference>
<dbReference type="Pfam" id="PF03167">
    <property type="entry name" value="UDG"/>
    <property type="match status" value="1"/>
</dbReference>
<dbReference type="InterPro" id="IPR051536">
    <property type="entry name" value="UDG_Type-4/5"/>
</dbReference>
<dbReference type="Proteomes" id="UP000325536">
    <property type="component" value="Chromosome"/>
</dbReference>
<evidence type="ECO:0000259" key="9">
    <source>
        <dbReference type="SMART" id="SM00986"/>
    </source>
</evidence>
<evidence type="ECO:0000256" key="8">
    <source>
        <dbReference type="SAM" id="MobiDB-lite"/>
    </source>
</evidence>
<dbReference type="PANTHER" id="PTHR33693">
    <property type="entry name" value="TYPE-5 URACIL-DNA GLYCOSYLASE"/>
    <property type="match status" value="1"/>
</dbReference>
<evidence type="ECO:0000256" key="5">
    <source>
        <dbReference type="ARBA" id="ARBA00023004"/>
    </source>
</evidence>
<evidence type="ECO:0000256" key="7">
    <source>
        <dbReference type="ARBA" id="ARBA00023204"/>
    </source>
</evidence>
<keyword evidence="7" id="KW-0234">DNA repair</keyword>
<gene>
    <name evidence="10" type="ORF">D0T90_06515</name>
</gene>
<organism evidence="10 11">
    <name type="scientific">Neisseria animalis</name>
    <dbReference type="NCBI Taxonomy" id="492"/>
    <lineage>
        <taxon>Bacteria</taxon>
        <taxon>Pseudomonadati</taxon>
        <taxon>Pseudomonadota</taxon>
        <taxon>Betaproteobacteria</taxon>
        <taxon>Neisseriales</taxon>
        <taxon>Neisseriaceae</taxon>
        <taxon>Neisseria</taxon>
    </lineage>
</organism>
<dbReference type="Gene3D" id="3.40.470.10">
    <property type="entry name" value="Uracil-DNA glycosylase-like domain"/>
    <property type="match status" value="1"/>
</dbReference>
<dbReference type="SUPFAM" id="SSF52141">
    <property type="entry name" value="Uracil-DNA glycosylase-like"/>
    <property type="match status" value="1"/>
</dbReference>
<evidence type="ECO:0000256" key="2">
    <source>
        <dbReference type="ARBA" id="ARBA00022723"/>
    </source>
</evidence>
<keyword evidence="11" id="KW-1185">Reference proteome</keyword>
<keyword evidence="1" id="KW-0004">4Fe-4S</keyword>
<evidence type="ECO:0000256" key="4">
    <source>
        <dbReference type="ARBA" id="ARBA00022801"/>
    </source>
</evidence>
<keyword evidence="5" id="KW-0408">Iron</keyword>
<evidence type="ECO:0000256" key="1">
    <source>
        <dbReference type="ARBA" id="ARBA00022485"/>
    </source>
</evidence>